<evidence type="ECO:0000313" key="1">
    <source>
        <dbReference type="EMBL" id="OTX85787.1"/>
    </source>
</evidence>
<name>A0A2C5C732_9BACI</name>
<accession>A0A2C9YIX9</accession>
<dbReference type="Proteomes" id="UP000194945">
    <property type="component" value="Unassembled WGS sequence"/>
</dbReference>
<evidence type="ECO:0000313" key="4">
    <source>
        <dbReference type="Proteomes" id="UP000223311"/>
    </source>
</evidence>
<dbReference type="AlphaFoldDB" id="A0A2C5C732"/>
<dbReference type="EMBL" id="NVGE01000022">
    <property type="protein sequence ID" value="PFZ28998.1"/>
    <property type="molecule type" value="Genomic_DNA"/>
</dbReference>
<organism evidence="1 3">
    <name type="scientific">Bacillus wiedmannii</name>
    <dbReference type="NCBI Taxonomy" id="1890302"/>
    <lineage>
        <taxon>Bacteria</taxon>
        <taxon>Bacillati</taxon>
        <taxon>Bacillota</taxon>
        <taxon>Bacilli</taxon>
        <taxon>Bacillales</taxon>
        <taxon>Bacillaceae</taxon>
        <taxon>Bacillus</taxon>
        <taxon>Bacillus cereus group</taxon>
    </lineage>
</organism>
<evidence type="ECO:0000313" key="3">
    <source>
        <dbReference type="Proteomes" id="UP000194945"/>
    </source>
</evidence>
<reference evidence="1 3" key="1">
    <citation type="submission" date="2016-10" db="EMBL/GenBank/DDBJ databases">
        <title>Comparative genomics of Bacillus thuringiensis reveals a path to pathogens against multiple invertebrate hosts.</title>
        <authorList>
            <person name="Zheng J."/>
            <person name="Gao Q."/>
            <person name="Liu H."/>
            <person name="Peng D."/>
            <person name="Ruan L."/>
            <person name="Sun M."/>
        </authorList>
    </citation>
    <scope>NUCLEOTIDE SEQUENCE [LARGE SCALE GENOMIC DNA]</scope>
    <source>
        <strain evidence="1">BGSC 4BK1</strain>
    </source>
</reference>
<dbReference type="Proteomes" id="UP000223311">
    <property type="component" value="Unassembled WGS sequence"/>
</dbReference>
<protein>
    <submittedName>
        <fullName evidence="1">Uncharacterized protein</fullName>
    </submittedName>
</protein>
<sequence>MLEITCGVYYFKQSRESVFKFNDHNSLFFMQLHTVHVKQNEIFTIFKLLNLNFQSFSIISPTKKQKYLLIFC</sequence>
<reference evidence="2 4" key="2">
    <citation type="submission" date="2017-09" db="EMBL/GenBank/DDBJ databases">
        <title>Large-scale bioinformatics analysis of Bacillus genomes uncovers conserved roles of natural products in bacterial physiology.</title>
        <authorList>
            <consortium name="Agbiome Team Llc"/>
            <person name="Bleich R.M."/>
            <person name="Grubbs K.J."/>
            <person name="Santa Maria K.C."/>
            <person name="Allen S.E."/>
            <person name="Farag S."/>
            <person name="Shank E.A."/>
            <person name="Bowers A."/>
        </authorList>
    </citation>
    <scope>NUCLEOTIDE SEQUENCE [LARGE SCALE GENOMIC DNA]</scope>
    <source>
        <strain evidence="2 4">AFS080080</strain>
    </source>
</reference>
<evidence type="ECO:0000313" key="2">
    <source>
        <dbReference type="EMBL" id="PFZ28998.1"/>
    </source>
</evidence>
<accession>A0A2C5C732</accession>
<comment type="caution">
    <text evidence="1">The sequence shown here is derived from an EMBL/GenBank/DDBJ whole genome shotgun (WGS) entry which is preliminary data.</text>
</comment>
<dbReference type="EMBL" id="NFDE01000061">
    <property type="protein sequence ID" value="OTX85787.1"/>
    <property type="molecule type" value="Genomic_DNA"/>
</dbReference>
<proteinExistence type="predicted"/>
<gene>
    <name evidence="1" type="ORF">BK730_22485</name>
    <name evidence="2" type="ORF">COL66_16570</name>
</gene>